<dbReference type="AlphaFoldDB" id="A0AAV2DKE9"/>
<evidence type="ECO:0000313" key="2">
    <source>
        <dbReference type="Proteomes" id="UP001497516"/>
    </source>
</evidence>
<proteinExistence type="predicted"/>
<name>A0AAV2DKE9_9ROSI</name>
<accession>A0AAV2DKE9</accession>
<sequence>MYWAFGRKSLETEHRTAKSSDGRRSEVCESPIHPSLIPSSSASLFMLQSRLSLCFFRNSGNPAKGYALQHPLQLRKSIGKAGLGAARLATSRRAETKFLRPVWRDAAERRNPRIVSWIASA</sequence>
<keyword evidence="2" id="KW-1185">Reference proteome</keyword>
<evidence type="ECO:0000313" key="1">
    <source>
        <dbReference type="EMBL" id="CAL1374468.1"/>
    </source>
</evidence>
<dbReference type="EMBL" id="OZ034816">
    <property type="protein sequence ID" value="CAL1374468.1"/>
    <property type="molecule type" value="Genomic_DNA"/>
</dbReference>
<dbReference type="Proteomes" id="UP001497516">
    <property type="component" value="Chromosome 3"/>
</dbReference>
<gene>
    <name evidence="1" type="ORF">LTRI10_LOCUS16332</name>
</gene>
<organism evidence="1 2">
    <name type="scientific">Linum trigynum</name>
    <dbReference type="NCBI Taxonomy" id="586398"/>
    <lineage>
        <taxon>Eukaryota</taxon>
        <taxon>Viridiplantae</taxon>
        <taxon>Streptophyta</taxon>
        <taxon>Embryophyta</taxon>
        <taxon>Tracheophyta</taxon>
        <taxon>Spermatophyta</taxon>
        <taxon>Magnoliopsida</taxon>
        <taxon>eudicotyledons</taxon>
        <taxon>Gunneridae</taxon>
        <taxon>Pentapetalae</taxon>
        <taxon>rosids</taxon>
        <taxon>fabids</taxon>
        <taxon>Malpighiales</taxon>
        <taxon>Linaceae</taxon>
        <taxon>Linum</taxon>
    </lineage>
</organism>
<reference evidence="1 2" key="1">
    <citation type="submission" date="2024-04" db="EMBL/GenBank/DDBJ databases">
        <authorList>
            <person name="Fracassetti M."/>
        </authorList>
    </citation>
    <scope>NUCLEOTIDE SEQUENCE [LARGE SCALE GENOMIC DNA]</scope>
</reference>
<protein>
    <submittedName>
        <fullName evidence="1">Uncharacterized protein</fullName>
    </submittedName>
</protein>